<dbReference type="EMBL" id="ACVI01000007">
    <property type="protein sequence ID" value="EET88879.1"/>
    <property type="molecule type" value="Genomic_DNA"/>
</dbReference>
<proteinExistence type="predicted"/>
<evidence type="ECO:0000259" key="1">
    <source>
        <dbReference type="Pfam" id="PF01973"/>
    </source>
</evidence>
<dbReference type="Proteomes" id="UP000004198">
    <property type="component" value="Unassembled WGS sequence"/>
</dbReference>
<dbReference type="PANTHER" id="PTHR41786">
    <property type="entry name" value="MOTILITY ACCESSORY FACTOR MAF"/>
    <property type="match status" value="1"/>
</dbReference>
<dbReference type="eggNOG" id="COG2604">
    <property type="taxonomic scope" value="Bacteria"/>
</dbReference>
<name>C6PPI5_9CLOT</name>
<dbReference type="Pfam" id="PF01973">
    <property type="entry name" value="MptE-like"/>
    <property type="match status" value="1"/>
</dbReference>
<dbReference type="Pfam" id="PF20157">
    <property type="entry name" value="Maf_flag10_N"/>
    <property type="match status" value="1"/>
</dbReference>
<dbReference type="InterPro" id="IPR045376">
    <property type="entry name" value="Maf_N"/>
</dbReference>
<evidence type="ECO:0000313" key="3">
    <source>
        <dbReference type="EMBL" id="EET88879.1"/>
    </source>
</evidence>
<dbReference type="PANTHER" id="PTHR41786:SF1">
    <property type="entry name" value="6-HYDROXYMETHYLPTERIN DIPHOSPHOKINASE MPTE-LIKE DOMAIN-CONTAINING PROTEIN"/>
    <property type="match status" value="1"/>
</dbReference>
<evidence type="ECO:0000313" key="4">
    <source>
        <dbReference type="Proteomes" id="UP000004198"/>
    </source>
</evidence>
<dbReference type="InterPro" id="IPR002826">
    <property type="entry name" value="MptE-like"/>
</dbReference>
<feature type="domain" description="6-hydroxymethylpterin diphosphokinase MptE-like" evidence="1">
    <location>
        <begin position="209"/>
        <end position="380"/>
    </location>
</feature>
<evidence type="ECO:0000259" key="2">
    <source>
        <dbReference type="Pfam" id="PF20157"/>
    </source>
</evidence>
<dbReference type="AlphaFoldDB" id="C6PPI5"/>
<reference evidence="3 4" key="1">
    <citation type="submission" date="2009-06" db="EMBL/GenBank/DDBJ databases">
        <title>The draft genome of Clostridium carboxidivorans P7.</title>
        <authorList>
            <consortium name="US DOE Joint Genome Institute (JGI-PGF)"/>
            <person name="Lucas S."/>
            <person name="Copeland A."/>
            <person name="Lapidus A."/>
            <person name="Glavina del Rio T."/>
            <person name="Tice H."/>
            <person name="Bruce D."/>
            <person name="Goodwin L."/>
            <person name="Pitluck S."/>
            <person name="Larimer F."/>
            <person name="Land M.L."/>
            <person name="Hauser L."/>
            <person name="Hemme C.L."/>
        </authorList>
    </citation>
    <scope>NUCLEOTIDE SEQUENCE [LARGE SCALE GENOMIC DNA]</scope>
    <source>
        <strain evidence="3 4">P7</strain>
    </source>
</reference>
<keyword evidence="4" id="KW-1185">Reference proteome</keyword>
<accession>C6PPI5</accession>
<gene>
    <name evidence="3" type="ORF">CcarbDRAFT_0702</name>
</gene>
<dbReference type="OrthoDB" id="5291305at2"/>
<evidence type="ECO:0008006" key="5">
    <source>
        <dbReference type="Google" id="ProtNLM"/>
    </source>
</evidence>
<comment type="caution">
    <text evidence="3">The sequence shown here is derived from an EMBL/GenBank/DDBJ whole genome shotgun (WGS) entry which is preliminary data.</text>
</comment>
<sequence length="635" mass="73610">MNKDILQKNISSISKYNYSVIDLYNIDFSDINNISEEKGNSKFSIIYFENNSKKYLLHSKYDPMKEVERLTKNIDFTKDSIIIVFGIGLGYHLLKLKENISKDTRVFVVEYNTDVLKYTLGNIELASIFDTPQFFLIFGDELQIKRQILCQVSSNFYNMAGNIQYVTLPNYYIYNDKNTDVMKEIRRRLSTYIVSFGNSLDDMLDGFRNNYKNIDAFMRTNSINELKDKYKNKPAIIVSSGPSLQKNIKYLKEAEGKAFIISCDASLRACELNDVKPDAVASIERLKETYEFYYKDKNIDNDIVLLGPTVLWPQIFEEYKGKTIIMSKNREGEEGWWASHFDNIEHVDQGQSCATVAFAVAKEAGCNPIILIGQDLAYTDGKIHSDITHTEYQGENDEKNMGIDTVYMKDYNGNSIRSNWIYQMFKNWFEYQIIISPHIEVIDATEGGAYIDSSKVMTLRNAIKKYCNSTFENKIGDYLKDVNITKLEKINKYDTLIQSIKSEIKDLESIKKISSKHYKKLMDIAKNYNFEKCTDKMLEKIVLNMQSGDSVIQKVLNSKSATKLYFKQIIVQTIINVKKIGNTLSKENVKRNYELQLNLMYMIKESSQVIIEEYNKALEYIVSKKKHLKGEIYEN</sequence>
<dbReference type="RefSeq" id="WP_007059587.1">
    <property type="nucleotide sequence ID" value="NZ_ACVI01000007.1"/>
</dbReference>
<feature type="domain" description="Glycosyltransferase Maf N-terminal" evidence="2">
    <location>
        <begin position="64"/>
        <end position="189"/>
    </location>
</feature>
<protein>
    <recommendedName>
        <fullName evidence="5">Motility associated factor glycosyltransferase family protein</fullName>
    </recommendedName>
</protein>
<organism evidence="3 4">
    <name type="scientific">Clostridium carboxidivorans P7</name>
    <dbReference type="NCBI Taxonomy" id="536227"/>
    <lineage>
        <taxon>Bacteria</taxon>
        <taxon>Bacillati</taxon>
        <taxon>Bacillota</taxon>
        <taxon>Clostridia</taxon>
        <taxon>Eubacteriales</taxon>
        <taxon>Clostridiaceae</taxon>
        <taxon>Clostridium</taxon>
    </lineage>
</organism>
<dbReference type="STRING" id="536227.Ccar_25060"/>
<dbReference type="PATRIC" id="fig|536227.13.peg.5182"/>
<dbReference type="KEGG" id="cck:Ccar_25060"/>